<reference evidence="2 3" key="1">
    <citation type="submission" date="2015-05" db="EMBL/GenBank/DDBJ databases">
        <title>Genome sequencing and analysis of members of genus Stenotrophomonas.</title>
        <authorList>
            <person name="Patil P.P."/>
            <person name="Midha S."/>
            <person name="Patil P.B."/>
        </authorList>
    </citation>
    <scope>NUCLEOTIDE SEQUENCE [LARGE SCALE GENOMIC DNA]</scope>
    <source>
        <strain evidence="2 3">DSM 21508</strain>
    </source>
</reference>
<keyword evidence="3" id="KW-1185">Reference proteome</keyword>
<protein>
    <recommendedName>
        <fullName evidence="4">SHOCT domain-containing protein</fullName>
    </recommendedName>
</protein>
<keyword evidence="1" id="KW-1133">Transmembrane helix</keyword>
<dbReference type="Pfam" id="PF05120">
    <property type="entry name" value="GvpG"/>
    <property type="match status" value="1"/>
</dbReference>
<evidence type="ECO:0000313" key="3">
    <source>
        <dbReference type="Proteomes" id="UP000051386"/>
    </source>
</evidence>
<dbReference type="EMBL" id="LDJK01000043">
    <property type="protein sequence ID" value="KRG73572.1"/>
    <property type="molecule type" value="Genomic_DNA"/>
</dbReference>
<dbReference type="RefSeq" id="WP_057508552.1">
    <property type="nucleotide sequence ID" value="NZ_LDJK01000043.1"/>
</dbReference>
<evidence type="ECO:0000313" key="2">
    <source>
        <dbReference type="EMBL" id="KRG73572.1"/>
    </source>
</evidence>
<name>A0A0R0D734_9GAMM</name>
<comment type="caution">
    <text evidence="2">The sequence shown here is derived from an EMBL/GenBank/DDBJ whole genome shotgun (WGS) entry which is preliminary data.</text>
</comment>
<proteinExistence type="predicted"/>
<sequence>MEILGVGHWMIWIIGVVVFGALIVWLALAAFREKRRAPELPSAAARVSRELQQPEAVQAELAALNQRKDDGRISEAEYEQARARLLDR</sequence>
<dbReference type="AlphaFoldDB" id="A0A0R0D734"/>
<evidence type="ECO:0008006" key="4">
    <source>
        <dbReference type="Google" id="ProtNLM"/>
    </source>
</evidence>
<dbReference type="InterPro" id="IPR007804">
    <property type="entry name" value="GvpG"/>
</dbReference>
<feature type="transmembrane region" description="Helical" evidence="1">
    <location>
        <begin position="6"/>
        <end position="31"/>
    </location>
</feature>
<keyword evidence="1" id="KW-0812">Transmembrane</keyword>
<dbReference type="PATRIC" id="fig|517011.3.peg.1794"/>
<keyword evidence="1" id="KW-0472">Membrane</keyword>
<accession>A0A0R0D734</accession>
<organism evidence="2 3">
    <name type="scientific">Stenotrophomonas chelatiphaga</name>
    <dbReference type="NCBI Taxonomy" id="517011"/>
    <lineage>
        <taxon>Bacteria</taxon>
        <taxon>Pseudomonadati</taxon>
        <taxon>Pseudomonadota</taxon>
        <taxon>Gammaproteobacteria</taxon>
        <taxon>Lysobacterales</taxon>
        <taxon>Lysobacteraceae</taxon>
        <taxon>Stenotrophomonas</taxon>
    </lineage>
</organism>
<dbReference type="Proteomes" id="UP000051386">
    <property type="component" value="Unassembled WGS sequence"/>
</dbReference>
<gene>
    <name evidence="2" type="ORF">ABB28_10405</name>
</gene>
<evidence type="ECO:0000256" key="1">
    <source>
        <dbReference type="SAM" id="Phobius"/>
    </source>
</evidence>